<dbReference type="GO" id="GO:0008237">
    <property type="term" value="F:metallopeptidase activity"/>
    <property type="evidence" value="ECO:0007669"/>
    <property type="project" value="UniProtKB-KW"/>
</dbReference>
<dbReference type="AlphaFoldDB" id="A7RQK8"/>
<protein>
    <submittedName>
        <fullName evidence="7">Uncharacterized protein</fullName>
    </submittedName>
</protein>
<accession>A7RQK8</accession>
<dbReference type="Gene3D" id="3.40.390.10">
    <property type="entry name" value="Collagenase (Catalytic Domain)"/>
    <property type="match status" value="1"/>
</dbReference>
<dbReference type="eggNOG" id="ENOG502QVTZ">
    <property type="taxonomic scope" value="Eukaryota"/>
</dbReference>
<evidence type="ECO:0000256" key="3">
    <source>
        <dbReference type="ARBA" id="ARBA00022723"/>
    </source>
</evidence>
<dbReference type="Proteomes" id="UP000001593">
    <property type="component" value="Unassembled WGS sequence"/>
</dbReference>
<evidence type="ECO:0000256" key="2">
    <source>
        <dbReference type="ARBA" id="ARBA00022670"/>
    </source>
</evidence>
<dbReference type="Pfam" id="PF07998">
    <property type="entry name" value="Peptidase_M54"/>
    <property type="match status" value="1"/>
</dbReference>
<evidence type="ECO:0000256" key="6">
    <source>
        <dbReference type="ARBA" id="ARBA00023049"/>
    </source>
</evidence>
<dbReference type="InterPro" id="IPR024079">
    <property type="entry name" value="MetalloPept_cat_dom_sf"/>
</dbReference>
<keyword evidence="3" id="KW-0479">Metal-binding</keyword>
<proteinExistence type="predicted"/>
<dbReference type="HOGENOM" id="CLU_029710_3_0_1"/>
<comment type="cofactor">
    <cofactor evidence="1">
        <name>Zn(2+)</name>
        <dbReference type="ChEBI" id="CHEBI:29105"/>
    </cofactor>
</comment>
<gene>
    <name evidence="7" type="ORF">NEMVEDRAFT_v1g89745</name>
</gene>
<dbReference type="OMA" id="TFFSCAM"/>
<keyword evidence="4" id="KW-0378">Hydrolase</keyword>
<dbReference type="InterPro" id="IPR012962">
    <property type="entry name" value="Pept_M54_archaemetzincn"/>
</dbReference>
<evidence type="ECO:0000313" key="7">
    <source>
        <dbReference type="EMBL" id="EDO46307.1"/>
    </source>
</evidence>
<dbReference type="GO" id="GO:0006508">
    <property type="term" value="P:proteolysis"/>
    <property type="evidence" value="ECO:0007669"/>
    <property type="project" value="UniProtKB-KW"/>
</dbReference>
<dbReference type="PhylomeDB" id="A7RQK8"/>
<evidence type="ECO:0000313" key="8">
    <source>
        <dbReference type="Proteomes" id="UP000001593"/>
    </source>
</evidence>
<keyword evidence="8" id="KW-1185">Reference proteome</keyword>
<feature type="non-terminal residue" evidence="7">
    <location>
        <position position="1"/>
    </location>
</feature>
<dbReference type="InParanoid" id="A7RQK8"/>
<dbReference type="SUPFAM" id="SSF55486">
    <property type="entry name" value="Metalloproteases ('zincins'), catalytic domain"/>
    <property type="match status" value="1"/>
</dbReference>
<dbReference type="EMBL" id="DS469528">
    <property type="protein sequence ID" value="EDO46307.1"/>
    <property type="molecule type" value="Genomic_DNA"/>
</dbReference>
<dbReference type="PANTHER" id="PTHR15910">
    <property type="entry name" value="ARCHAEMETZINCIN"/>
    <property type="match status" value="1"/>
</dbReference>
<sequence>DLYPSEDWNFVLGEASCEDGCAALSFGHYEPLSFMSTEISDNEEKNTSLSIHNQTVVEQGTQNDADESHKLNSFISHELGHVFGLTHCTFFSCAMNESSSITEAESQPLVVCPVCLRKLQLALGFEVQSRY</sequence>
<dbReference type="GO" id="GO:0046872">
    <property type="term" value="F:metal ion binding"/>
    <property type="evidence" value="ECO:0007669"/>
    <property type="project" value="UniProtKB-KW"/>
</dbReference>
<keyword evidence="5" id="KW-0862">Zinc</keyword>
<evidence type="ECO:0000256" key="4">
    <source>
        <dbReference type="ARBA" id="ARBA00022801"/>
    </source>
</evidence>
<evidence type="ECO:0000256" key="5">
    <source>
        <dbReference type="ARBA" id="ARBA00022833"/>
    </source>
</evidence>
<name>A7RQK8_NEMVE</name>
<keyword evidence="6" id="KW-0482">Metalloprotease</keyword>
<evidence type="ECO:0000256" key="1">
    <source>
        <dbReference type="ARBA" id="ARBA00001947"/>
    </source>
</evidence>
<keyword evidence="2" id="KW-0645">Protease</keyword>
<reference evidence="7 8" key="1">
    <citation type="journal article" date="2007" name="Science">
        <title>Sea anemone genome reveals ancestral eumetazoan gene repertoire and genomic organization.</title>
        <authorList>
            <person name="Putnam N.H."/>
            <person name="Srivastava M."/>
            <person name="Hellsten U."/>
            <person name="Dirks B."/>
            <person name="Chapman J."/>
            <person name="Salamov A."/>
            <person name="Terry A."/>
            <person name="Shapiro H."/>
            <person name="Lindquist E."/>
            <person name="Kapitonov V.V."/>
            <person name="Jurka J."/>
            <person name="Genikhovich G."/>
            <person name="Grigoriev I.V."/>
            <person name="Lucas S.M."/>
            <person name="Steele R.E."/>
            <person name="Finnerty J.R."/>
            <person name="Technau U."/>
            <person name="Martindale M.Q."/>
            <person name="Rokhsar D.S."/>
        </authorList>
    </citation>
    <scope>NUCLEOTIDE SEQUENCE [LARGE SCALE GENOMIC DNA]</scope>
    <source>
        <strain evidence="8">CH2 X CH6</strain>
    </source>
</reference>
<organism evidence="7 8">
    <name type="scientific">Nematostella vectensis</name>
    <name type="common">Starlet sea anemone</name>
    <dbReference type="NCBI Taxonomy" id="45351"/>
    <lineage>
        <taxon>Eukaryota</taxon>
        <taxon>Metazoa</taxon>
        <taxon>Cnidaria</taxon>
        <taxon>Anthozoa</taxon>
        <taxon>Hexacorallia</taxon>
        <taxon>Actiniaria</taxon>
        <taxon>Edwardsiidae</taxon>
        <taxon>Nematostella</taxon>
    </lineage>
</organism>
<dbReference type="PANTHER" id="PTHR15910:SF1">
    <property type="entry name" value="ARCHAEMETZINCIN-2"/>
    <property type="match status" value="1"/>
</dbReference>
<feature type="non-terminal residue" evidence="7">
    <location>
        <position position="131"/>
    </location>
</feature>